<sequence length="318" mass="35965">MGNYRFRFSNIIPSSWLHTSTTRNKLSNKLNNKITKTQLVTSPSSSSLSSSQRADYQRKSYYFTRNLSLPDPTNRIQNPSPGRTHLPDVGRKSSRKQPRRKLASPELNPAARCSCRITPETVSTDSESSDSEVKSPEQSLTCSCKTSSSYDVVYEKVDLAPIKTKHAKQNEFGSGKWVIDGRTRNLSLRVVKEGIIGISTTNTRSPVRKLKGNGYSPRLGNRVRINGINGVRRRNGNRNRNGDRRSLTESMAVVKTSVDPGRDFRESMVEMITENNMRSPKELEDLLACYLALNSDEYHDLIIKVFKQIWFESGDIRV</sequence>
<comment type="function">
    <text evidence="6">Transcriptional repressor that regulates multiple aspects of plant growth and development.</text>
</comment>
<keyword evidence="10" id="KW-1185">Reference proteome</keyword>
<evidence type="ECO:0000256" key="3">
    <source>
        <dbReference type="ARBA" id="ARBA00023015"/>
    </source>
</evidence>
<accession>A0AAP0GRE9</accession>
<evidence type="ECO:0000313" key="9">
    <source>
        <dbReference type="EMBL" id="KAK9057852.1"/>
    </source>
</evidence>
<dbReference type="NCBIfam" id="TIGR01568">
    <property type="entry name" value="A_thal_3678"/>
    <property type="match status" value="1"/>
</dbReference>
<dbReference type="Proteomes" id="UP001408789">
    <property type="component" value="Unassembled WGS sequence"/>
</dbReference>
<organism evidence="9 10">
    <name type="scientific">Deinandra increscens subsp. villosa</name>
    <dbReference type="NCBI Taxonomy" id="3103831"/>
    <lineage>
        <taxon>Eukaryota</taxon>
        <taxon>Viridiplantae</taxon>
        <taxon>Streptophyta</taxon>
        <taxon>Embryophyta</taxon>
        <taxon>Tracheophyta</taxon>
        <taxon>Spermatophyta</taxon>
        <taxon>Magnoliopsida</taxon>
        <taxon>eudicotyledons</taxon>
        <taxon>Gunneridae</taxon>
        <taxon>Pentapetalae</taxon>
        <taxon>asterids</taxon>
        <taxon>campanulids</taxon>
        <taxon>Asterales</taxon>
        <taxon>Asteraceae</taxon>
        <taxon>Asteroideae</taxon>
        <taxon>Heliantheae alliance</taxon>
        <taxon>Madieae</taxon>
        <taxon>Madiinae</taxon>
        <taxon>Deinandra</taxon>
    </lineage>
</organism>
<evidence type="ECO:0000313" key="10">
    <source>
        <dbReference type="Proteomes" id="UP001408789"/>
    </source>
</evidence>
<dbReference type="PANTHER" id="PTHR33057">
    <property type="entry name" value="TRANSCRIPTION REPRESSOR OFP7-RELATED"/>
    <property type="match status" value="1"/>
</dbReference>
<dbReference type="PANTHER" id="PTHR33057:SF151">
    <property type="entry name" value="TRANSCRIPTION REPRESSOR OFP1"/>
    <property type="match status" value="1"/>
</dbReference>
<dbReference type="Pfam" id="PF04844">
    <property type="entry name" value="Ovate"/>
    <property type="match status" value="1"/>
</dbReference>
<evidence type="ECO:0000256" key="4">
    <source>
        <dbReference type="ARBA" id="ARBA00023163"/>
    </source>
</evidence>
<dbReference type="InterPro" id="IPR025830">
    <property type="entry name" value="DNA_bnd_dom_ovate"/>
</dbReference>
<dbReference type="GO" id="GO:0003677">
    <property type="term" value="F:DNA binding"/>
    <property type="evidence" value="ECO:0007669"/>
    <property type="project" value="InterPro"/>
</dbReference>
<dbReference type="EMBL" id="JBCNJP010000023">
    <property type="protein sequence ID" value="KAK9057852.1"/>
    <property type="molecule type" value="Genomic_DNA"/>
</dbReference>
<keyword evidence="2 6" id="KW-0678">Repressor</keyword>
<keyword evidence="5 6" id="KW-0539">Nucleus</keyword>
<gene>
    <name evidence="9" type="ORF">SSX86_022691</name>
</gene>
<keyword evidence="4 6" id="KW-0804">Transcription</keyword>
<evidence type="ECO:0000256" key="1">
    <source>
        <dbReference type="ARBA" id="ARBA00004123"/>
    </source>
</evidence>
<comment type="caution">
    <text evidence="9">The sequence shown here is derived from an EMBL/GenBank/DDBJ whole genome shotgun (WGS) entry which is preliminary data.</text>
</comment>
<proteinExistence type="predicted"/>
<reference evidence="9 10" key="1">
    <citation type="submission" date="2024-04" db="EMBL/GenBank/DDBJ databases">
        <title>The reference genome of an endangered Asteraceae, Deinandra increscens subsp. villosa, native to the Central Coast of California.</title>
        <authorList>
            <person name="Guilliams M."/>
            <person name="Hasenstab-Lehman K."/>
            <person name="Meyer R."/>
            <person name="Mcevoy S."/>
        </authorList>
    </citation>
    <scope>NUCLEOTIDE SEQUENCE [LARGE SCALE GENOMIC DNA]</scope>
    <source>
        <tissue evidence="9">Leaf</tissue>
    </source>
</reference>
<evidence type="ECO:0000256" key="7">
    <source>
        <dbReference type="SAM" id="MobiDB-lite"/>
    </source>
</evidence>
<dbReference type="PROSITE" id="PS51754">
    <property type="entry name" value="OVATE"/>
    <property type="match status" value="1"/>
</dbReference>
<evidence type="ECO:0000259" key="8">
    <source>
        <dbReference type="PROSITE" id="PS51754"/>
    </source>
</evidence>
<feature type="domain" description="OVATE" evidence="8">
    <location>
        <begin position="253"/>
        <end position="312"/>
    </location>
</feature>
<name>A0AAP0GRE9_9ASTR</name>
<dbReference type="Pfam" id="PF13724">
    <property type="entry name" value="DNA_binding_2"/>
    <property type="match status" value="1"/>
</dbReference>
<dbReference type="GO" id="GO:0045892">
    <property type="term" value="P:negative regulation of DNA-templated transcription"/>
    <property type="evidence" value="ECO:0007669"/>
    <property type="project" value="UniProtKB-UniRule"/>
</dbReference>
<dbReference type="InterPro" id="IPR006458">
    <property type="entry name" value="Ovate_C"/>
</dbReference>
<evidence type="ECO:0000256" key="5">
    <source>
        <dbReference type="ARBA" id="ARBA00023242"/>
    </source>
</evidence>
<comment type="subcellular location">
    <subcellularLocation>
        <location evidence="1 6">Nucleus</location>
    </subcellularLocation>
</comment>
<feature type="compositionally biased region" description="Basic residues" evidence="7">
    <location>
        <begin position="92"/>
        <end position="102"/>
    </location>
</feature>
<evidence type="ECO:0000256" key="2">
    <source>
        <dbReference type="ARBA" id="ARBA00022491"/>
    </source>
</evidence>
<evidence type="ECO:0000256" key="6">
    <source>
        <dbReference type="RuleBase" id="RU367028"/>
    </source>
</evidence>
<dbReference type="InterPro" id="IPR038933">
    <property type="entry name" value="Ovate"/>
</dbReference>
<dbReference type="AlphaFoldDB" id="A0AAP0GRE9"/>
<protein>
    <recommendedName>
        <fullName evidence="6">Transcription repressor</fullName>
    </recommendedName>
    <alternativeName>
        <fullName evidence="6">Ovate family protein</fullName>
    </alternativeName>
</protein>
<keyword evidence="3 6" id="KW-0805">Transcription regulation</keyword>
<dbReference type="GO" id="GO:0005634">
    <property type="term" value="C:nucleus"/>
    <property type="evidence" value="ECO:0007669"/>
    <property type="project" value="UniProtKB-SubCell"/>
</dbReference>
<feature type="region of interest" description="Disordered" evidence="7">
    <location>
        <begin position="66"/>
        <end position="143"/>
    </location>
</feature>